<dbReference type="EMBL" id="VSSQ01000298">
    <property type="protein sequence ID" value="MPL90239.1"/>
    <property type="molecule type" value="Genomic_DNA"/>
</dbReference>
<protein>
    <submittedName>
        <fullName evidence="1">Uncharacterized protein</fullName>
    </submittedName>
</protein>
<proteinExistence type="predicted"/>
<comment type="caution">
    <text evidence="1">The sequence shown here is derived from an EMBL/GenBank/DDBJ whole genome shotgun (WGS) entry which is preliminary data.</text>
</comment>
<dbReference type="AlphaFoldDB" id="A0A644VFS4"/>
<name>A0A644VFS4_9ZZZZ</name>
<gene>
    <name evidence="1" type="ORF">SDC9_36286</name>
</gene>
<accession>A0A644VFS4</accession>
<reference evidence="1" key="1">
    <citation type="submission" date="2019-08" db="EMBL/GenBank/DDBJ databases">
        <authorList>
            <person name="Kucharzyk K."/>
            <person name="Murdoch R.W."/>
            <person name="Higgins S."/>
            <person name="Loffler F."/>
        </authorList>
    </citation>
    <scope>NUCLEOTIDE SEQUENCE</scope>
</reference>
<sequence>MRQSIVNDLEIGVRLSVEIQKVIEKAEKTTGRLTGCDEYDIKVLASGPFAVHFFAPPEKCQDYYSELFSKPLSEIKKAFDPEKIISFHFKLGSLTKREVKILRDYAKSI</sequence>
<evidence type="ECO:0000313" key="1">
    <source>
        <dbReference type="EMBL" id="MPL90239.1"/>
    </source>
</evidence>
<organism evidence="1">
    <name type="scientific">bioreactor metagenome</name>
    <dbReference type="NCBI Taxonomy" id="1076179"/>
    <lineage>
        <taxon>unclassified sequences</taxon>
        <taxon>metagenomes</taxon>
        <taxon>ecological metagenomes</taxon>
    </lineage>
</organism>